<gene>
    <name evidence="2" type="ORF">GIY30_02410</name>
</gene>
<accession>A0A6L7GJY7</accession>
<keyword evidence="1" id="KW-0472">Membrane</keyword>
<dbReference type="RefSeq" id="WP_160900392.1">
    <property type="nucleotide sequence ID" value="NZ_CP102850.1"/>
</dbReference>
<comment type="caution">
    <text evidence="2">The sequence shown here is derived from an EMBL/GenBank/DDBJ whole genome shotgun (WGS) entry which is preliminary data.</text>
</comment>
<evidence type="ECO:0000256" key="1">
    <source>
        <dbReference type="SAM" id="Phobius"/>
    </source>
</evidence>
<dbReference type="EMBL" id="WMBR01000001">
    <property type="protein sequence ID" value="MXP20224.1"/>
    <property type="molecule type" value="Genomic_DNA"/>
</dbReference>
<feature type="transmembrane region" description="Helical" evidence="1">
    <location>
        <begin position="147"/>
        <end position="167"/>
    </location>
</feature>
<proteinExistence type="predicted"/>
<name>A0A6L7GJY7_9ACTN</name>
<protein>
    <submittedName>
        <fullName evidence="2">Uncharacterized protein</fullName>
    </submittedName>
</protein>
<keyword evidence="3" id="KW-1185">Reference proteome</keyword>
<evidence type="ECO:0000313" key="3">
    <source>
        <dbReference type="Proteomes" id="UP000475545"/>
    </source>
</evidence>
<reference evidence="2 3" key="1">
    <citation type="submission" date="2019-11" db="EMBL/GenBank/DDBJ databases">
        <title>Gordonia sp. nov., a novel actinobacterium isolated from mangrove soil in Hainan.</title>
        <authorList>
            <person name="Huang X."/>
            <person name="Xie Y."/>
            <person name="Chu X."/>
            <person name="Xiao K."/>
        </authorList>
    </citation>
    <scope>NUCLEOTIDE SEQUENCE [LARGE SCALE GENOMIC DNA]</scope>
    <source>
        <strain evidence="2 3">HNM0687</strain>
    </source>
</reference>
<dbReference type="AlphaFoldDB" id="A0A6L7GJY7"/>
<evidence type="ECO:0000313" key="2">
    <source>
        <dbReference type="EMBL" id="MXP20224.1"/>
    </source>
</evidence>
<dbReference type="Proteomes" id="UP000475545">
    <property type="component" value="Unassembled WGS sequence"/>
</dbReference>
<keyword evidence="1" id="KW-1133">Transmembrane helix</keyword>
<organism evidence="2 3">
    <name type="scientific">Gordonia mangrovi</name>
    <dbReference type="NCBI Taxonomy" id="2665643"/>
    <lineage>
        <taxon>Bacteria</taxon>
        <taxon>Bacillati</taxon>
        <taxon>Actinomycetota</taxon>
        <taxon>Actinomycetes</taxon>
        <taxon>Mycobacteriales</taxon>
        <taxon>Gordoniaceae</taxon>
        <taxon>Gordonia</taxon>
    </lineage>
</organism>
<sequence length="181" mass="19198">MSAFIMTLAALPTLSTTALGQAYSSALSGFGLLVGLAIYPTVLRLIDRTVTELGEPHVARRDVVEHYLTWAAIGFALSVPITLGMLSNDLEAMAVSAVVADSADSFTEAGHPSYSVCSPLKLYLGYPLSKPCYNAVGYLHLWQIKPALPIMISLVGLCIGLPLQLLAQIRASSQPKPGVPE</sequence>
<feature type="transmembrane region" description="Helical" evidence="1">
    <location>
        <begin position="67"/>
        <end position="86"/>
    </location>
</feature>
<keyword evidence="1" id="KW-0812">Transmembrane</keyword>
<feature type="transmembrane region" description="Helical" evidence="1">
    <location>
        <begin position="30"/>
        <end position="46"/>
    </location>
</feature>